<dbReference type="InterPro" id="IPR013325">
    <property type="entry name" value="RNA_pol_sigma_r2"/>
</dbReference>
<evidence type="ECO:0008006" key="3">
    <source>
        <dbReference type="Google" id="ProtNLM"/>
    </source>
</evidence>
<dbReference type="GO" id="GO:0006352">
    <property type="term" value="P:DNA-templated transcription initiation"/>
    <property type="evidence" value="ECO:0007669"/>
    <property type="project" value="InterPro"/>
</dbReference>
<reference evidence="1 2" key="1">
    <citation type="submission" date="2015-11" db="EMBL/GenBank/DDBJ databases">
        <title>Genome Sequence of Bacillus simplex strain VanAntwerpen2.</title>
        <authorList>
            <person name="Couger M.B."/>
        </authorList>
    </citation>
    <scope>NUCLEOTIDE SEQUENCE [LARGE SCALE GENOMIC DNA]</scope>
    <source>
        <strain evidence="1 2">VanAntwerpen02</strain>
    </source>
</reference>
<dbReference type="Proteomes" id="UP000064189">
    <property type="component" value="Unassembled WGS sequence"/>
</dbReference>
<gene>
    <name evidence="1" type="ORF">AS888_17850</name>
</gene>
<dbReference type="AlphaFoldDB" id="A0A109N0V6"/>
<evidence type="ECO:0000313" key="2">
    <source>
        <dbReference type="Proteomes" id="UP000064189"/>
    </source>
</evidence>
<keyword evidence="2" id="KW-1185">Reference proteome</keyword>
<sequence length="87" mass="10325">MHNKDEIITHILNRDKTYFSHLYSKFEHALLNVAFRLTGCEVKSESLLSCTFKQLWDTPSHFQSSYEKSVFIFLMKQLLQEHQESIS</sequence>
<accession>A0A109N0V6</accession>
<dbReference type="Gene3D" id="1.10.1740.10">
    <property type="match status" value="1"/>
</dbReference>
<evidence type="ECO:0000313" key="1">
    <source>
        <dbReference type="EMBL" id="KWW21441.1"/>
    </source>
</evidence>
<dbReference type="EMBL" id="LNNH01000012">
    <property type="protein sequence ID" value="KWW21441.1"/>
    <property type="molecule type" value="Genomic_DNA"/>
</dbReference>
<dbReference type="SUPFAM" id="SSF88946">
    <property type="entry name" value="Sigma2 domain of RNA polymerase sigma factors"/>
    <property type="match status" value="1"/>
</dbReference>
<comment type="caution">
    <text evidence="1">The sequence shown here is derived from an EMBL/GenBank/DDBJ whole genome shotgun (WGS) entry which is preliminary data.</text>
</comment>
<dbReference type="GO" id="GO:0003700">
    <property type="term" value="F:DNA-binding transcription factor activity"/>
    <property type="evidence" value="ECO:0007669"/>
    <property type="project" value="InterPro"/>
</dbReference>
<organism evidence="1 2">
    <name type="scientific">Peribacillus simplex</name>
    <dbReference type="NCBI Taxonomy" id="1478"/>
    <lineage>
        <taxon>Bacteria</taxon>
        <taxon>Bacillati</taxon>
        <taxon>Bacillota</taxon>
        <taxon>Bacilli</taxon>
        <taxon>Bacillales</taxon>
        <taxon>Bacillaceae</taxon>
        <taxon>Peribacillus</taxon>
    </lineage>
</organism>
<protein>
    <recommendedName>
        <fullName evidence="3">RNA polymerase sigma-70 region 2 domain-containing protein</fullName>
    </recommendedName>
</protein>
<proteinExistence type="predicted"/>
<name>A0A109N0V6_9BACI</name>